<sequence>MSPKPTPKKGAKAPVKRPRSAIDEEVDRDFKDNASRQANGNATATALVPALSSQQGPGDVVGAVAPGSGVPRDRLLKRHPLLYPTLEGLARYAHLISIDYFNDLMAVFHQLLRDCHLPLVEQLRVLLTVSDILRGQGAAAAADQAG</sequence>
<proteinExistence type="predicted"/>
<dbReference type="GO" id="GO:0003682">
    <property type="term" value="F:chromatin binding"/>
    <property type="evidence" value="ECO:0007669"/>
    <property type="project" value="TreeGrafter"/>
</dbReference>
<dbReference type="Proteomes" id="UP000485058">
    <property type="component" value="Unassembled WGS sequence"/>
</dbReference>
<dbReference type="PANTHER" id="PTHR14428">
    <property type="entry name" value="NUCLEOLAR COMPLEX PROTEIN 3"/>
    <property type="match status" value="1"/>
</dbReference>
<evidence type="ECO:0000313" key="3">
    <source>
        <dbReference type="Proteomes" id="UP000485058"/>
    </source>
</evidence>
<name>A0A699Z8E6_HAELA</name>
<accession>A0A699Z8E6</accession>
<organism evidence="2 3">
    <name type="scientific">Haematococcus lacustris</name>
    <name type="common">Green alga</name>
    <name type="synonym">Haematococcus pluvialis</name>
    <dbReference type="NCBI Taxonomy" id="44745"/>
    <lineage>
        <taxon>Eukaryota</taxon>
        <taxon>Viridiplantae</taxon>
        <taxon>Chlorophyta</taxon>
        <taxon>core chlorophytes</taxon>
        <taxon>Chlorophyceae</taxon>
        <taxon>CS clade</taxon>
        <taxon>Chlamydomonadales</taxon>
        <taxon>Haematococcaceae</taxon>
        <taxon>Haematococcus</taxon>
    </lineage>
</organism>
<dbReference type="AlphaFoldDB" id="A0A699Z8E6"/>
<dbReference type="GO" id="GO:0006270">
    <property type="term" value="P:DNA replication initiation"/>
    <property type="evidence" value="ECO:0007669"/>
    <property type="project" value="TreeGrafter"/>
</dbReference>
<comment type="caution">
    <text evidence="2">The sequence shown here is derived from an EMBL/GenBank/DDBJ whole genome shotgun (WGS) entry which is preliminary data.</text>
</comment>
<gene>
    <name evidence="2" type="ORF">HaLaN_14545</name>
</gene>
<feature type="compositionally biased region" description="Basic residues" evidence="1">
    <location>
        <begin position="1"/>
        <end position="19"/>
    </location>
</feature>
<protein>
    <submittedName>
        <fullName evidence="2">Uncharacterized protein</fullName>
    </submittedName>
</protein>
<feature type="region of interest" description="Disordered" evidence="1">
    <location>
        <begin position="1"/>
        <end position="42"/>
    </location>
</feature>
<reference evidence="2 3" key="1">
    <citation type="submission" date="2020-02" db="EMBL/GenBank/DDBJ databases">
        <title>Draft genome sequence of Haematococcus lacustris strain NIES-144.</title>
        <authorList>
            <person name="Morimoto D."/>
            <person name="Nakagawa S."/>
            <person name="Yoshida T."/>
            <person name="Sawayama S."/>
        </authorList>
    </citation>
    <scope>NUCLEOTIDE SEQUENCE [LARGE SCALE GENOMIC DNA]</scope>
    <source>
        <strain evidence="2 3">NIES-144</strain>
    </source>
</reference>
<evidence type="ECO:0000313" key="2">
    <source>
        <dbReference type="EMBL" id="GFH17835.1"/>
    </source>
</evidence>
<dbReference type="EMBL" id="BLLF01001208">
    <property type="protein sequence ID" value="GFH17835.1"/>
    <property type="molecule type" value="Genomic_DNA"/>
</dbReference>
<dbReference type="PANTHER" id="PTHR14428:SF5">
    <property type="entry name" value="NUCLEOLAR COMPLEX PROTEIN 3 HOMOLOG"/>
    <property type="match status" value="1"/>
</dbReference>
<evidence type="ECO:0000256" key="1">
    <source>
        <dbReference type="SAM" id="MobiDB-lite"/>
    </source>
</evidence>
<dbReference type="GO" id="GO:0005730">
    <property type="term" value="C:nucleolus"/>
    <property type="evidence" value="ECO:0007669"/>
    <property type="project" value="TreeGrafter"/>
</dbReference>
<dbReference type="InterPro" id="IPR016903">
    <property type="entry name" value="Nucleolar_cplx-assoc_3"/>
</dbReference>
<keyword evidence="3" id="KW-1185">Reference proteome</keyword>